<dbReference type="RefSeq" id="WP_238747861.1">
    <property type="nucleotide sequence ID" value="NZ_JAKOOW010000026.1"/>
</dbReference>
<dbReference type="SUPFAM" id="SSF49879">
    <property type="entry name" value="SMAD/FHA domain"/>
    <property type="match status" value="1"/>
</dbReference>
<dbReference type="Gene3D" id="2.60.200.20">
    <property type="match status" value="1"/>
</dbReference>
<proteinExistence type="predicted"/>
<accession>A0ABS9NNQ9</accession>
<dbReference type="Proteomes" id="UP001298424">
    <property type="component" value="Unassembled WGS sequence"/>
</dbReference>
<dbReference type="InterPro" id="IPR000253">
    <property type="entry name" value="FHA_dom"/>
</dbReference>
<dbReference type="Pfam" id="PF00498">
    <property type="entry name" value="FHA"/>
    <property type="match status" value="1"/>
</dbReference>
<evidence type="ECO:0000313" key="2">
    <source>
        <dbReference type="EMBL" id="MCG6504422.1"/>
    </source>
</evidence>
<name>A0ABS9NNQ9_9NEIS</name>
<reference evidence="2 3" key="1">
    <citation type="submission" date="2022-02" db="EMBL/GenBank/DDBJ databases">
        <title>Genome sequence data of Kingella unionensis sp. nov. strain CICC 24913 (CCUG 75125).</title>
        <authorList>
            <person name="Xiao M."/>
        </authorList>
    </citation>
    <scope>NUCLEOTIDE SEQUENCE [LARGE SCALE GENOMIC DNA]</scope>
    <source>
        <strain evidence="2 3">CICC 24913</strain>
    </source>
</reference>
<sequence length="222" mass="23739">MAMKLCAAAKHYYDPALCADCPYCGDAGRLKAAAPLSDGLTAAEHTAVLSAPAQDVRTQMVADPHAADQTAKTQIVANAAEDNARKTHIFGANRDADPEARAKGMRELPAAGWLVITEGAGRGTDFRLVRGANRIGRSAEMEVSLDFGSRSDPAVSRETHAAVIYDPHANEFFVERGSSRNLPLLNGSTIRGEPVLKNRDIIQVGDTKLVFVAFCGEGFAWE</sequence>
<protein>
    <submittedName>
        <fullName evidence="2">FHA domain-containing protein</fullName>
    </submittedName>
</protein>
<organism evidence="2 3">
    <name type="scientific">Kingella pumchi</name>
    <dbReference type="NCBI Taxonomy" id="2779506"/>
    <lineage>
        <taxon>Bacteria</taxon>
        <taxon>Pseudomonadati</taxon>
        <taxon>Pseudomonadota</taxon>
        <taxon>Betaproteobacteria</taxon>
        <taxon>Neisseriales</taxon>
        <taxon>Neisseriaceae</taxon>
        <taxon>Kingella</taxon>
    </lineage>
</organism>
<comment type="caution">
    <text evidence="2">The sequence shown here is derived from an EMBL/GenBank/DDBJ whole genome shotgun (WGS) entry which is preliminary data.</text>
</comment>
<dbReference type="InterPro" id="IPR008984">
    <property type="entry name" value="SMAD_FHA_dom_sf"/>
</dbReference>
<evidence type="ECO:0000313" key="3">
    <source>
        <dbReference type="Proteomes" id="UP001298424"/>
    </source>
</evidence>
<feature type="domain" description="FHA" evidence="1">
    <location>
        <begin position="133"/>
        <end position="190"/>
    </location>
</feature>
<keyword evidence="3" id="KW-1185">Reference proteome</keyword>
<dbReference type="EMBL" id="JAKOOW010000026">
    <property type="protein sequence ID" value="MCG6504422.1"/>
    <property type="molecule type" value="Genomic_DNA"/>
</dbReference>
<gene>
    <name evidence="2" type="ORF">MB824_07925</name>
</gene>
<evidence type="ECO:0000259" key="1">
    <source>
        <dbReference type="PROSITE" id="PS50006"/>
    </source>
</evidence>
<dbReference type="PROSITE" id="PS50006">
    <property type="entry name" value="FHA_DOMAIN"/>
    <property type="match status" value="1"/>
</dbReference>
<dbReference type="CDD" id="cd00060">
    <property type="entry name" value="FHA"/>
    <property type="match status" value="1"/>
</dbReference>